<feature type="signal peptide" evidence="2">
    <location>
        <begin position="1"/>
        <end position="19"/>
    </location>
</feature>
<organism evidence="3 4">
    <name type="scientific">Tenacibaculum platacis</name>
    <dbReference type="NCBI Taxonomy" id="3137852"/>
    <lineage>
        <taxon>Bacteria</taxon>
        <taxon>Pseudomonadati</taxon>
        <taxon>Bacteroidota</taxon>
        <taxon>Flavobacteriia</taxon>
        <taxon>Flavobacteriales</taxon>
        <taxon>Flavobacteriaceae</taxon>
        <taxon>Tenacibaculum</taxon>
    </lineage>
</organism>
<feature type="transmembrane region" description="Helical" evidence="1">
    <location>
        <begin position="170"/>
        <end position="186"/>
    </location>
</feature>
<evidence type="ECO:0000313" key="4">
    <source>
        <dbReference type="Proteomes" id="UP001497416"/>
    </source>
</evidence>
<dbReference type="InterPro" id="IPR008993">
    <property type="entry name" value="TIMP-like_OB-fold"/>
</dbReference>
<accession>A0ABM9NUI3</accession>
<dbReference type="PROSITE" id="PS51257">
    <property type="entry name" value="PROKAR_LIPOPROTEIN"/>
    <property type="match status" value="1"/>
</dbReference>
<dbReference type="Proteomes" id="UP001497416">
    <property type="component" value="Unassembled WGS sequence"/>
</dbReference>
<proteinExistence type="predicted"/>
<keyword evidence="1" id="KW-0472">Membrane</keyword>
<keyword evidence="1" id="KW-0812">Transmembrane</keyword>
<comment type="caution">
    <text evidence="3">The sequence shown here is derived from an EMBL/GenBank/DDBJ whole genome shotgun (WGS) entry which is preliminary data.</text>
</comment>
<keyword evidence="1" id="KW-1133">Transmembrane helix</keyword>
<evidence type="ECO:0000313" key="3">
    <source>
        <dbReference type="EMBL" id="CAL2079299.1"/>
    </source>
</evidence>
<dbReference type="Gene3D" id="2.40.50.120">
    <property type="match status" value="1"/>
</dbReference>
<name>A0ABM9NUI3_9FLAO</name>
<evidence type="ECO:0008006" key="5">
    <source>
        <dbReference type="Google" id="ProtNLM"/>
    </source>
</evidence>
<feature type="chain" id="PRO_5046769067" description="Tissue inhibitor of metalloproteinase" evidence="2">
    <location>
        <begin position="20"/>
        <end position="193"/>
    </location>
</feature>
<evidence type="ECO:0000256" key="1">
    <source>
        <dbReference type="SAM" id="Phobius"/>
    </source>
</evidence>
<evidence type="ECO:0000256" key="2">
    <source>
        <dbReference type="SAM" id="SignalP"/>
    </source>
</evidence>
<gene>
    <name evidence="3" type="ORF">T190607A01A_10840</name>
</gene>
<reference evidence="3 4" key="1">
    <citation type="submission" date="2024-05" db="EMBL/GenBank/DDBJ databases">
        <authorList>
            <person name="Duchaud E."/>
        </authorList>
    </citation>
    <scope>NUCLEOTIDE SEQUENCE [LARGE SCALE GENOMIC DNA]</scope>
    <source>
        <strain evidence="3">Ena-SAMPLE-TAB-13-05-2024-13:56:06:370-140302</strain>
    </source>
</reference>
<dbReference type="EMBL" id="CAXIXY010000003">
    <property type="protein sequence ID" value="CAL2079299.1"/>
    <property type="molecule type" value="Genomic_DNA"/>
</dbReference>
<keyword evidence="2" id="KW-0732">Signal</keyword>
<keyword evidence="4" id="KW-1185">Reference proteome</keyword>
<protein>
    <recommendedName>
        <fullName evidence="5">Tissue inhibitor of metalloproteinase</fullName>
    </recommendedName>
</protein>
<sequence length="193" mass="23264">MKRLLLFTILKFSTLSTFACSCSFIPFKDAVEWVDEIFIGRLVEIKEVEYEVSHQNNNERYTRLWYAKFEVSKKWKGSDKKYIKVYQPSTSCDAEFNQINRTYLVYAKKKRVFTFFNTQNTTNELTTWLCARNREYWFVNEKEDSDYFKLNKIFPNEVKVYNYSIINWKLYFYGILILFAGFFLGVKTKKATH</sequence>
<dbReference type="SUPFAM" id="SSF50242">
    <property type="entry name" value="TIMP-like"/>
    <property type="match status" value="1"/>
</dbReference>
<dbReference type="RefSeq" id="WP_348710552.1">
    <property type="nucleotide sequence ID" value="NZ_CAXIXY010000003.1"/>
</dbReference>